<dbReference type="EnsemblMetazoa" id="GAUT039981-RA">
    <property type="protein sequence ID" value="GAUT039981-PA"/>
    <property type="gene ID" value="GAUT039981"/>
</dbReference>
<evidence type="ECO:0000313" key="2">
    <source>
        <dbReference type="EnsemblMetazoa" id="GAUT039981-PA"/>
    </source>
</evidence>
<dbReference type="AlphaFoldDB" id="A0A1A9VKS9"/>
<dbReference type="VEuPathDB" id="VectorBase:GAUT039981"/>
<reference evidence="2" key="1">
    <citation type="submission" date="2020-05" db="UniProtKB">
        <authorList>
            <consortium name="EnsemblMetazoa"/>
        </authorList>
    </citation>
    <scope>IDENTIFICATION</scope>
    <source>
        <strain evidence="2">TTRI</strain>
    </source>
</reference>
<keyword evidence="1" id="KW-1133">Transmembrane helix</keyword>
<keyword evidence="1" id="KW-0472">Membrane</keyword>
<feature type="transmembrane region" description="Helical" evidence="1">
    <location>
        <begin position="55"/>
        <end position="76"/>
    </location>
</feature>
<accession>A0A1A9VKS9</accession>
<proteinExistence type="predicted"/>
<evidence type="ECO:0000313" key="3">
    <source>
        <dbReference type="Proteomes" id="UP000078200"/>
    </source>
</evidence>
<protein>
    <submittedName>
        <fullName evidence="2">Uncharacterized protein</fullName>
    </submittedName>
</protein>
<sequence length="140" mass="15479">MMSKITAPIFQSLRENRFPTFQISSALRELLQKLCESRNPGTQCPAALQDTSTAAISSAYLTSIMLSFTLIITGLLRKGDIICIFSLLHTEFFTIIAAESAEMTIITASVIEIIMVPRSPPQAKIQFAYFLKEDDALGQD</sequence>
<dbReference type="Proteomes" id="UP000078200">
    <property type="component" value="Unassembled WGS sequence"/>
</dbReference>
<evidence type="ECO:0000256" key="1">
    <source>
        <dbReference type="SAM" id="Phobius"/>
    </source>
</evidence>
<organism evidence="2 3">
    <name type="scientific">Glossina austeni</name>
    <name type="common">Savannah tsetse fly</name>
    <dbReference type="NCBI Taxonomy" id="7395"/>
    <lineage>
        <taxon>Eukaryota</taxon>
        <taxon>Metazoa</taxon>
        <taxon>Ecdysozoa</taxon>
        <taxon>Arthropoda</taxon>
        <taxon>Hexapoda</taxon>
        <taxon>Insecta</taxon>
        <taxon>Pterygota</taxon>
        <taxon>Neoptera</taxon>
        <taxon>Endopterygota</taxon>
        <taxon>Diptera</taxon>
        <taxon>Brachycera</taxon>
        <taxon>Muscomorpha</taxon>
        <taxon>Hippoboscoidea</taxon>
        <taxon>Glossinidae</taxon>
        <taxon>Glossina</taxon>
    </lineage>
</organism>
<keyword evidence="3" id="KW-1185">Reference proteome</keyword>
<name>A0A1A9VKS9_GLOAU</name>
<keyword evidence="1" id="KW-0812">Transmembrane</keyword>